<keyword evidence="5" id="KW-1185">Reference proteome</keyword>
<protein>
    <submittedName>
        <fullName evidence="4">Uncharacterized protein</fullName>
    </submittedName>
</protein>
<dbReference type="RefSeq" id="XP_024702813.1">
    <property type="nucleotide sequence ID" value="XM_024854771.1"/>
</dbReference>
<accession>A0A2I2G3R2</accession>
<feature type="compositionally biased region" description="Low complexity" evidence="1">
    <location>
        <begin position="253"/>
        <end position="268"/>
    </location>
</feature>
<evidence type="ECO:0000259" key="2">
    <source>
        <dbReference type="Pfam" id="PF23394"/>
    </source>
</evidence>
<proteinExistence type="predicted"/>
<comment type="caution">
    <text evidence="4">The sequence shown here is derived from an EMBL/GenBank/DDBJ whole genome shotgun (WGS) entry which is preliminary data.</text>
</comment>
<feature type="compositionally biased region" description="Polar residues" evidence="1">
    <location>
        <begin position="270"/>
        <end position="284"/>
    </location>
</feature>
<feature type="region of interest" description="Disordered" evidence="1">
    <location>
        <begin position="325"/>
        <end position="346"/>
    </location>
</feature>
<feature type="compositionally biased region" description="Polar residues" evidence="1">
    <location>
        <begin position="325"/>
        <end position="341"/>
    </location>
</feature>
<dbReference type="Pfam" id="PF23394">
    <property type="entry name" value="DUF7102"/>
    <property type="match status" value="1"/>
</dbReference>
<organism evidence="4 5">
    <name type="scientific">Aspergillus steynii IBT 23096</name>
    <dbReference type="NCBI Taxonomy" id="1392250"/>
    <lineage>
        <taxon>Eukaryota</taxon>
        <taxon>Fungi</taxon>
        <taxon>Dikarya</taxon>
        <taxon>Ascomycota</taxon>
        <taxon>Pezizomycotina</taxon>
        <taxon>Eurotiomycetes</taxon>
        <taxon>Eurotiomycetidae</taxon>
        <taxon>Eurotiales</taxon>
        <taxon>Aspergillaceae</taxon>
        <taxon>Aspergillus</taxon>
        <taxon>Aspergillus subgen. Circumdati</taxon>
    </lineage>
</organism>
<dbReference type="VEuPathDB" id="FungiDB:P170DRAFT_510344"/>
<dbReference type="InterPro" id="IPR055528">
    <property type="entry name" value="DUF7102"/>
</dbReference>
<dbReference type="Proteomes" id="UP000234275">
    <property type="component" value="Unassembled WGS sequence"/>
</dbReference>
<evidence type="ECO:0000256" key="1">
    <source>
        <dbReference type="SAM" id="MobiDB-lite"/>
    </source>
</evidence>
<dbReference type="GeneID" id="36562477"/>
<feature type="domain" description="DUF7102" evidence="2">
    <location>
        <begin position="353"/>
        <end position="470"/>
    </location>
</feature>
<reference evidence="4 5" key="1">
    <citation type="submission" date="2016-12" db="EMBL/GenBank/DDBJ databases">
        <title>The genomes of Aspergillus section Nigri reveals drivers in fungal speciation.</title>
        <authorList>
            <consortium name="DOE Joint Genome Institute"/>
            <person name="Vesth T.C."/>
            <person name="Nybo J."/>
            <person name="Theobald S."/>
            <person name="Brandl J."/>
            <person name="Frisvad J.C."/>
            <person name="Nielsen K.F."/>
            <person name="Lyhne E.K."/>
            <person name="Kogle M.E."/>
            <person name="Kuo A."/>
            <person name="Riley R."/>
            <person name="Clum A."/>
            <person name="Nolan M."/>
            <person name="Lipzen A."/>
            <person name="Salamov A."/>
            <person name="Henrissat B."/>
            <person name="Wiebenga A."/>
            <person name="De Vries R.P."/>
            <person name="Grigoriev I.V."/>
            <person name="Mortensen U.H."/>
            <person name="Andersen M.R."/>
            <person name="Baker S.E."/>
        </authorList>
    </citation>
    <scope>NUCLEOTIDE SEQUENCE [LARGE SCALE GENOMIC DNA]</scope>
    <source>
        <strain evidence="4 5">IBT 23096</strain>
    </source>
</reference>
<dbReference type="Pfam" id="PF23395">
    <property type="entry name" value="SAM_6"/>
    <property type="match status" value="1"/>
</dbReference>
<evidence type="ECO:0000313" key="5">
    <source>
        <dbReference type="Proteomes" id="UP000234275"/>
    </source>
</evidence>
<gene>
    <name evidence="4" type="ORF">P170DRAFT_510344</name>
</gene>
<dbReference type="InterPro" id="IPR057559">
    <property type="entry name" value="SAM_6"/>
</dbReference>
<dbReference type="AlphaFoldDB" id="A0A2I2G3R2"/>
<dbReference type="OrthoDB" id="3647246at2759"/>
<feature type="region of interest" description="Disordered" evidence="1">
    <location>
        <begin position="234"/>
        <end position="284"/>
    </location>
</feature>
<evidence type="ECO:0000259" key="3">
    <source>
        <dbReference type="Pfam" id="PF23395"/>
    </source>
</evidence>
<feature type="domain" description="SAM-like" evidence="3">
    <location>
        <begin position="502"/>
        <end position="585"/>
    </location>
</feature>
<evidence type="ECO:0000313" key="4">
    <source>
        <dbReference type="EMBL" id="PLB47511.1"/>
    </source>
</evidence>
<name>A0A2I2G3R2_9EURO</name>
<sequence length="603" mass="66423">MGNSSDPSILEYARFYGIASDFTAVDPLTYIDDTYQIPTPELQPSPVTEQLQKAQQTITQALLKEKLDIKKESARLLSTVIRDAGAKPEDINWADVLPAFSRMERFQVEPPIFPAEHDTDTMLARKRLRYEDCEIQLQPLEEPQSVAALPSCLPGGIYEAMDKIKFEKLSCSKDAFRLIQDAKNCADELTFPESPALVLSNADDMHFRSSSPVASLQMPPYPISPRVFAEYSSQTSDKSSDSFEPEGELNRFSGHTNSYGSSSSSRISVADNQDSKINTQTTPSISTNAETLHLGIDAQSFASANCLSRADSSLQKKISESSIGTIVSSADTSTPSATKDPSTADGEVSKAAETITQLHLPGHRPNNPRTADLKCINSPLRERIFVLAPRYEHLYLLISHGTSSRKVAQGGSAGITWTVEKRTLASFASLLAFCNSMSDCTTIVPLWVPSAPEALAKWILSLHDKHAIELPQADVATPRQTGFTPVNPKPQPQLTRAEHDAMEESNWEHFLRRAGLNPYAAQAVLAILSHKTAGMEMNVADGVSVQEYVKIGALSSFIEMTAVRRRELFEKLMGEKVVGRISRVLEKDWQCDWALNFNHSAEL</sequence>
<dbReference type="EMBL" id="MSFO01000005">
    <property type="protein sequence ID" value="PLB47511.1"/>
    <property type="molecule type" value="Genomic_DNA"/>
</dbReference>